<dbReference type="InterPro" id="IPR038305">
    <property type="entry name" value="HeLo_sf"/>
</dbReference>
<proteinExistence type="predicted"/>
<dbReference type="InterPro" id="IPR011009">
    <property type="entry name" value="Kinase-like_dom_sf"/>
</dbReference>
<dbReference type="SUPFAM" id="SSF56112">
    <property type="entry name" value="Protein kinase-like (PK-like)"/>
    <property type="match status" value="1"/>
</dbReference>
<keyword evidence="1" id="KW-0812">Transmembrane</keyword>
<evidence type="ECO:0000313" key="3">
    <source>
        <dbReference type="EMBL" id="KAK4135737.1"/>
    </source>
</evidence>
<organism evidence="3 4">
    <name type="scientific">Trichocladium antarcticum</name>
    <dbReference type="NCBI Taxonomy" id="1450529"/>
    <lineage>
        <taxon>Eukaryota</taxon>
        <taxon>Fungi</taxon>
        <taxon>Dikarya</taxon>
        <taxon>Ascomycota</taxon>
        <taxon>Pezizomycotina</taxon>
        <taxon>Sordariomycetes</taxon>
        <taxon>Sordariomycetidae</taxon>
        <taxon>Sordariales</taxon>
        <taxon>Chaetomiaceae</taxon>
        <taxon>Trichocladium</taxon>
    </lineage>
</organism>
<dbReference type="Proteomes" id="UP001304895">
    <property type="component" value="Unassembled WGS sequence"/>
</dbReference>
<dbReference type="PANTHER" id="PTHR37542:SF3">
    <property type="entry name" value="PRION-INHIBITION AND PROPAGATION HELO DOMAIN-CONTAINING PROTEIN"/>
    <property type="match status" value="1"/>
</dbReference>
<reference evidence="3" key="1">
    <citation type="journal article" date="2023" name="Mol. Phylogenet. Evol.">
        <title>Genome-scale phylogeny and comparative genomics of the fungal order Sordariales.</title>
        <authorList>
            <person name="Hensen N."/>
            <person name="Bonometti L."/>
            <person name="Westerberg I."/>
            <person name="Brannstrom I.O."/>
            <person name="Guillou S."/>
            <person name="Cros-Aarteil S."/>
            <person name="Calhoun S."/>
            <person name="Haridas S."/>
            <person name="Kuo A."/>
            <person name="Mondo S."/>
            <person name="Pangilinan J."/>
            <person name="Riley R."/>
            <person name="LaButti K."/>
            <person name="Andreopoulos B."/>
            <person name="Lipzen A."/>
            <person name="Chen C."/>
            <person name="Yan M."/>
            <person name="Daum C."/>
            <person name="Ng V."/>
            <person name="Clum A."/>
            <person name="Steindorff A."/>
            <person name="Ohm R.A."/>
            <person name="Martin F."/>
            <person name="Silar P."/>
            <person name="Natvig D.O."/>
            <person name="Lalanne C."/>
            <person name="Gautier V."/>
            <person name="Ament-Velasquez S.L."/>
            <person name="Kruys A."/>
            <person name="Hutchinson M.I."/>
            <person name="Powell A.J."/>
            <person name="Barry K."/>
            <person name="Miller A.N."/>
            <person name="Grigoriev I.V."/>
            <person name="Debuchy R."/>
            <person name="Gladieux P."/>
            <person name="Hiltunen Thoren M."/>
            <person name="Johannesson H."/>
        </authorList>
    </citation>
    <scope>NUCLEOTIDE SEQUENCE</scope>
    <source>
        <strain evidence="3">CBS 123565</strain>
    </source>
</reference>
<keyword evidence="4" id="KW-1185">Reference proteome</keyword>
<feature type="domain" description="Prion-inhibition and propagation HeLo" evidence="2">
    <location>
        <begin position="55"/>
        <end position="267"/>
    </location>
</feature>
<dbReference type="PANTHER" id="PTHR37542">
    <property type="entry name" value="HELO DOMAIN-CONTAINING PROTEIN-RELATED"/>
    <property type="match status" value="1"/>
</dbReference>
<feature type="transmembrane region" description="Helical" evidence="1">
    <location>
        <begin position="42"/>
        <end position="64"/>
    </location>
</feature>
<dbReference type="Pfam" id="PF14479">
    <property type="entry name" value="HeLo"/>
    <property type="match status" value="1"/>
</dbReference>
<evidence type="ECO:0000259" key="2">
    <source>
        <dbReference type="Pfam" id="PF14479"/>
    </source>
</evidence>
<dbReference type="InterPro" id="IPR029498">
    <property type="entry name" value="HeLo_dom"/>
</dbReference>
<gene>
    <name evidence="3" type="ORF">BT67DRAFT_258999</name>
</gene>
<keyword evidence="1" id="KW-0472">Membrane</keyword>
<dbReference type="EMBL" id="MU853405">
    <property type="protein sequence ID" value="KAK4135737.1"/>
    <property type="molecule type" value="Genomic_DNA"/>
</dbReference>
<comment type="caution">
    <text evidence="3">The sequence shown here is derived from an EMBL/GenBank/DDBJ whole genome shotgun (WGS) entry which is preliminary data.</text>
</comment>
<evidence type="ECO:0000313" key="4">
    <source>
        <dbReference type="Proteomes" id="UP001304895"/>
    </source>
</evidence>
<dbReference type="AlphaFoldDB" id="A0AAN6UMF0"/>
<keyword evidence="1" id="KW-1133">Transmembrane helix</keyword>
<protein>
    <recommendedName>
        <fullName evidence="2">Prion-inhibition and propagation HeLo domain-containing protein</fullName>
    </recommendedName>
</protein>
<evidence type="ECO:0000256" key="1">
    <source>
        <dbReference type="SAM" id="Phobius"/>
    </source>
</evidence>
<accession>A0AAN6UMF0</accession>
<reference evidence="3" key="2">
    <citation type="submission" date="2023-05" db="EMBL/GenBank/DDBJ databases">
        <authorList>
            <consortium name="Lawrence Berkeley National Laboratory"/>
            <person name="Steindorff A."/>
            <person name="Hensen N."/>
            <person name="Bonometti L."/>
            <person name="Westerberg I."/>
            <person name="Brannstrom I.O."/>
            <person name="Guillou S."/>
            <person name="Cros-Aarteil S."/>
            <person name="Calhoun S."/>
            <person name="Haridas S."/>
            <person name="Kuo A."/>
            <person name="Mondo S."/>
            <person name="Pangilinan J."/>
            <person name="Riley R."/>
            <person name="Labutti K."/>
            <person name="Andreopoulos B."/>
            <person name="Lipzen A."/>
            <person name="Chen C."/>
            <person name="Yanf M."/>
            <person name="Daum C."/>
            <person name="Ng V."/>
            <person name="Clum A."/>
            <person name="Ohm R."/>
            <person name="Martin F."/>
            <person name="Silar P."/>
            <person name="Natvig D."/>
            <person name="Lalanne C."/>
            <person name="Gautier V."/>
            <person name="Ament-Velasquez S.L."/>
            <person name="Kruys A."/>
            <person name="Hutchinson M.I."/>
            <person name="Powell A.J."/>
            <person name="Barry K."/>
            <person name="Miller A.N."/>
            <person name="Grigoriev I.V."/>
            <person name="Debuchy R."/>
            <person name="Gladieux P."/>
            <person name="Thoren M.H."/>
            <person name="Johannesson H."/>
        </authorList>
    </citation>
    <scope>NUCLEOTIDE SEQUENCE</scope>
    <source>
        <strain evidence="3">CBS 123565</strain>
    </source>
</reference>
<dbReference type="Gene3D" id="1.20.120.1020">
    <property type="entry name" value="Prion-inhibition and propagation, HeLo domain"/>
    <property type="match status" value="1"/>
</dbReference>
<name>A0AAN6UMF0_9PEZI</name>
<sequence>MYVCTWGGRQEAKQAALCRPDLVLRLPGISKHGRQRQSQFKFIAMSGLEIFGAVGTVFGLVGAVKGCIDLLDIIATARSTTRDLEDLLIHLQWQYIQFASWVVESGFGDIIMHEAEHGSQDLEQALAHLPRQFRTELFLALVKTTMGNMSRSLRKAHSLICRYDGVTIAPTDTLFGDWAERIKHLKLHRGSPTAIVVRSASALPQPGAASDAGTRKSGVRDMIRWVAGDNRQLSGLYENVCRYNRDLAIALPDSRVHCFERRVERGIATSGPITSRLGTAPRGLDLVLEAPGTSDTYRQTQARTVITLQIALKNFEPQTTADGVPGIPPRNPIGATLSATASLGLGNVSLRLSDIRFAHPRPPTTSSVQHREFVMFRSSPAVLEWRYYSTRASRQTLAHLDSRVQMLTMQLQQLSTLADAGVLTCLGYVHDEKSARHGLVYAYPDGVAPPPTPISLRERLHRDLATTTRRDRDARLACARRLVLSVHRLLSVSWLHKNLTAESVLLFENDAGGPETDPDADDDGLPPPFLAAFSFARRDAQLELSERLASVYHQKPAHHPPGRSHRMVAPPPPDENEHMLYWHPDRCRIAAGTLSGSDGAPQHVAHVAQSYRRGFDVYSLGVLLLEIGLWCPIEPIARKAGMKDPESFAVLLRTKYVKSLRGKMGARYAHVVGCCLRRDFGRSMANCSGGGTDGSEGEVLTEEDYLAGVRLFLEDFETQVVSAMESV</sequence>